<comment type="similarity">
    <text evidence="2">Belongs to the major facilitator superfamily. Monocarboxylate porter (TC 2.A.1.13) family.</text>
</comment>
<feature type="transmembrane region" description="Helical" evidence="4">
    <location>
        <begin position="232"/>
        <end position="252"/>
    </location>
</feature>
<dbReference type="CDD" id="cd17352">
    <property type="entry name" value="MFS_MCT_SLC16"/>
    <property type="match status" value="1"/>
</dbReference>
<feature type="transmembrane region" description="Helical" evidence="4">
    <location>
        <begin position="171"/>
        <end position="189"/>
    </location>
</feature>
<feature type="transmembrane region" description="Helical" evidence="4">
    <location>
        <begin position="370"/>
        <end position="394"/>
    </location>
</feature>
<gene>
    <name evidence="6" type="ORF">H2201_008062</name>
</gene>
<evidence type="ECO:0000256" key="3">
    <source>
        <dbReference type="SAM" id="MobiDB-lite"/>
    </source>
</evidence>
<keyword evidence="4" id="KW-0472">Membrane</keyword>
<dbReference type="Pfam" id="PF07690">
    <property type="entry name" value="MFS_1"/>
    <property type="match status" value="1"/>
</dbReference>
<protein>
    <recommendedName>
        <fullName evidence="5">Major facilitator superfamily (MFS) profile domain-containing protein</fullName>
    </recommendedName>
</protein>
<dbReference type="PROSITE" id="PS50850">
    <property type="entry name" value="MFS"/>
    <property type="match status" value="1"/>
</dbReference>
<dbReference type="InterPro" id="IPR011701">
    <property type="entry name" value="MFS"/>
</dbReference>
<keyword evidence="4" id="KW-1133">Transmembrane helix</keyword>
<organism evidence="6 7">
    <name type="scientific">Coniosporium apollinis</name>
    <dbReference type="NCBI Taxonomy" id="61459"/>
    <lineage>
        <taxon>Eukaryota</taxon>
        <taxon>Fungi</taxon>
        <taxon>Dikarya</taxon>
        <taxon>Ascomycota</taxon>
        <taxon>Pezizomycotina</taxon>
        <taxon>Dothideomycetes</taxon>
        <taxon>Dothideomycetes incertae sedis</taxon>
        <taxon>Coniosporium</taxon>
    </lineage>
</organism>
<feature type="compositionally biased region" description="Low complexity" evidence="3">
    <location>
        <begin position="66"/>
        <end position="79"/>
    </location>
</feature>
<dbReference type="SUPFAM" id="SSF103473">
    <property type="entry name" value="MFS general substrate transporter"/>
    <property type="match status" value="1"/>
</dbReference>
<feature type="transmembrane region" description="Helical" evidence="4">
    <location>
        <begin position="102"/>
        <end position="129"/>
    </location>
</feature>
<keyword evidence="7" id="KW-1185">Reference proteome</keyword>
<dbReference type="InterPro" id="IPR036259">
    <property type="entry name" value="MFS_trans_sf"/>
</dbReference>
<proteinExistence type="inferred from homology"/>
<accession>A0ABQ9NH44</accession>
<feature type="domain" description="Major facilitator superfamily (MFS) profile" evidence="5">
    <location>
        <begin position="103"/>
        <end position="503"/>
    </location>
</feature>
<name>A0ABQ9NH44_9PEZI</name>
<feature type="transmembrane region" description="Helical" evidence="4">
    <location>
        <begin position="303"/>
        <end position="327"/>
    </location>
</feature>
<sequence>MTTDSKGSTPGPVERQTTIQSIPPLPPTGEVAVPRFDASEQTLTEKPCDSFHSSHDDSSKPEHQHQPQSPAISPAASSSTDTERLAEDGDEVTYPEGGLQGWLVVLGSFCGMLAAFGLMNTIGVLQAYLSTNQLSNYNESQIGWIFSLYVFLSFFCGIQIGPVFDAHGPKWLILAGNILLVVSTLLLGVCTEYWHFLIVFGLLAGTGTSLIFTPAISAIGHFFLLKRGSATGIGAMGGSIGGVVFPLMLQSLLPRLGFAWSTRILGFIFIALCGVAQLLIRSRLPRKPGSSVLPDFRILREPAFALSTAGVFFMEWGLFIPITYLTSYALSSGAMTETFSYQLIAILNAGSSIGRWAPGYFGDRFGRFNCMAITLFLCGLTTLALWLPASFLSADGHSDGGVAGNGGVVKALTITYAFVFGVASGSNISLTPVCIGQLCDTHEYGRYYATCYTIVAFGTLTGIPIAGALLEACEDRYYGTILFTGGCYVVSLAAFVWARWIKVGWGWTVKY</sequence>
<feature type="transmembrane region" description="Helical" evidence="4">
    <location>
        <begin position="414"/>
        <end position="435"/>
    </location>
</feature>
<dbReference type="InterPro" id="IPR020846">
    <property type="entry name" value="MFS_dom"/>
</dbReference>
<dbReference type="InterPro" id="IPR050327">
    <property type="entry name" value="Proton-linked_MCT"/>
</dbReference>
<dbReference type="PANTHER" id="PTHR11360:SF177">
    <property type="entry name" value="RIBOFLAVIN TRANSPORTER MCH5"/>
    <property type="match status" value="1"/>
</dbReference>
<feature type="transmembrane region" description="Helical" evidence="4">
    <location>
        <begin position="339"/>
        <end position="358"/>
    </location>
</feature>
<evidence type="ECO:0000313" key="7">
    <source>
        <dbReference type="Proteomes" id="UP001172684"/>
    </source>
</evidence>
<evidence type="ECO:0000256" key="1">
    <source>
        <dbReference type="ARBA" id="ARBA00004141"/>
    </source>
</evidence>
<dbReference type="Proteomes" id="UP001172684">
    <property type="component" value="Unassembled WGS sequence"/>
</dbReference>
<evidence type="ECO:0000256" key="2">
    <source>
        <dbReference type="ARBA" id="ARBA00006727"/>
    </source>
</evidence>
<feature type="transmembrane region" description="Helical" evidence="4">
    <location>
        <begin position="195"/>
        <end position="225"/>
    </location>
</feature>
<dbReference type="EMBL" id="JAPDRL010000096">
    <property type="protein sequence ID" value="KAJ9657749.1"/>
    <property type="molecule type" value="Genomic_DNA"/>
</dbReference>
<keyword evidence="4" id="KW-0812">Transmembrane</keyword>
<feature type="transmembrane region" description="Helical" evidence="4">
    <location>
        <begin position="141"/>
        <end position="164"/>
    </location>
</feature>
<feature type="compositionally biased region" description="Basic and acidic residues" evidence="3">
    <location>
        <begin position="46"/>
        <end position="65"/>
    </location>
</feature>
<comment type="caution">
    <text evidence="6">The sequence shown here is derived from an EMBL/GenBank/DDBJ whole genome shotgun (WGS) entry which is preliminary data.</text>
</comment>
<feature type="transmembrane region" description="Helical" evidence="4">
    <location>
        <begin position="264"/>
        <end position="282"/>
    </location>
</feature>
<feature type="transmembrane region" description="Helical" evidence="4">
    <location>
        <begin position="476"/>
        <end position="498"/>
    </location>
</feature>
<evidence type="ECO:0000313" key="6">
    <source>
        <dbReference type="EMBL" id="KAJ9657749.1"/>
    </source>
</evidence>
<comment type="subcellular location">
    <subcellularLocation>
        <location evidence="1">Membrane</location>
        <topology evidence="1">Multi-pass membrane protein</topology>
    </subcellularLocation>
</comment>
<dbReference type="PANTHER" id="PTHR11360">
    <property type="entry name" value="MONOCARBOXYLATE TRANSPORTER"/>
    <property type="match status" value="1"/>
</dbReference>
<evidence type="ECO:0000256" key="4">
    <source>
        <dbReference type="SAM" id="Phobius"/>
    </source>
</evidence>
<evidence type="ECO:0000259" key="5">
    <source>
        <dbReference type="PROSITE" id="PS50850"/>
    </source>
</evidence>
<feature type="transmembrane region" description="Helical" evidence="4">
    <location>
        <begin position="447"/>
        <end position="470"/>
    </location>
</feature>
<feature type="region of interest" description="Disordered" evidence="3">
    <location>
        <begin position="1"/>
        <end position="92"/>
    </location>
</feature>
<reference evidence="6" key="1">
    <citation type="submission" date="2022-10" db="EMBL/GenBank/DDBJ databases">
        <title>Culturing micro-colonial fungi from biological soil crusts in the Mojave desert and describing Neophaeococcomyces mojavensis, and introducing the new genera and species Taxawa tesnikishii.</title>
        <authorList>
            <person name="Kurbessoian T."/>
            <person name="Stajich J.E."/>
        </authorList>
    </citation>
    <scope>NUCLEOTIDE SEQUENCE</scope>
    <source>
        <strain evidence="6">TK_1</strain>
    </source>
</reference>
<dbReference type="Gene3D" id="1.20.1250.20">
    <property type="entry name" value="MFS general substrate transporter like domains"/>
    <property type="match status" value="1"/>
</dbReference>